<dbReference type="InterPro" id="IPR036452">
    <property type="entry name" value="Ribo_hydro-like"/>
</dbReference>
<protein>
    <submittedName>
        <fullName evidence="4">Inosine-uridine preferring nucleoside hydrolase</fullName>
    </submittedName>
</protein>
<proteinExistence type="predicted"/>
<evidence type="ECO:0000256" key="2">
    <source>
        <dbReference type="SAM" id="SignalP"/>
    </source>
</evidence>
<feature type="domain" description="Cellulose-binding Sde182 nucleoside hydrolase-like" evidence="3">
    <location>
        <begin position="45"/>
        <end position="286"/>
    </location>
</feature>
<feature type="region of interest" description="Disordered" evidence="1">
    <location>
        <begin position="105"/>
        <end position="141"/>
    </location>
</feature>
<keyword evidence="5" id="KW-1185">Reference proteome</keyword>
<dbReference type="SUPFAM" id="SSF53590">
    <property type="entry name" value="Nucleoside hydrolase"/>
    <property type="match status" value="1"/>
</dbReference>
<dbReference type="RefSeq" id="WP_197534221.1">
    <property type="nucleotide sequence ID" value="NZ_CP036276.1"/>
</dbReference>
<reference evidence="4 5" key="1">
    <citation type="submission" date="2019-02" db="EMBL/GenBank/DDBJ databases">
        <title>Deep-cultivation of Planctomycetes and their phenomic and genomic characterization uncovers novel biology.</title>
        <authorList>
            <person name="Wiegand S."/>
            <person name="Jogler M."/>
            <person name="Boedeker C."/>
            <person name="Pinto D."/>
            <person name="Vollmers J."/>
            <person name="Rivas-Marin E."/>
            <person name="Kohn T."/>
            <person name="Peeters S.H."/>
            <person name="Heuer A."/>
            <person name="Rast P."/>
            <person name="Oberbeckmann S."/>
            <person name="Bunk B."/>
            <person name="Jeske O."/>
            <person name="Meyerdierks A."/>
            <person name="Storesund J.E."/>
            <person name="Kallscheuer N."/>
            <person name="Luecker S."/>
            <person name="Lage O.M."/>
            <person name="Pohl T."/>
            <person name="Merkel B.J."/>
            <person name="Hornburger P."/>
            <person name="Mueller R.-W."/>
            <person name="Bruemmer F."/>
            <person name="Labrenz M."/>
            <person name="Spormann A.M."/>
            <person name="Op den Camp H."/>
            <person name="Overmann J."/>
            <person name="Amann R."/>
            <person name="Jetten M.S.M."/>
            <person name="Mascher T."/>
            <person name="Medema M.H."/>
            <person name="Devos D.P."/>
            <person name="Kaster A.-K."/>
            <person name="Ovreas L."/>
            <person name="Rohde M."/>
            <person name="Galperin M.Y."/>
            <person name="Jogler C."/>
        </authorList>
    </citation>
    <scope>NUCLEOTIDE SEQUENCE [LARGE SCALE GENOMIC DNA]</scope>
    <source>
        <strain evidence="4 5">Mal52</strain>
    </source>
</reference>
<feature type="signal peptide" evidence="2">
    <location>
        <begin position="1"/>
        <end position="26"/>
    </location>
</feature>
<keyword evidence="4" id="KW-0378">Hydrolase</keyword>
<evidence type="ECO:0000259" key="3">
    <source>
        <dbReference type="Pfam" id="PF07632"/>
    </source>
</evidence>
<organism evidence="4 5">
    <name type="scientific">Symmachiella dynata</name>
    <dbReference type="NCBI Taxonomy" id="2527995"/>
    <lineage>
        <taxon>Bacteria</taxon>
        <taxon>Pseudomonadati</taxon>
        <taxon>Planctomycetota</taxon>
        <taxon>Planctomycetia</taxon>
        <taxon>Planctomycetales</taxon>
        <taxon>Planctomycetaceae</taxon>
        <taxon>Symmachiella</taxon>
    </lineage>
</organism>
<feature type="chain" id="PRO_5021928382" evidence="2">
    <location>
        <begin position="27"/>
        <end position="336"/>
    </location>
</feature>
<dbReference type="AlphaFoldDB" id="A0A517ZQL5"/>
<dbReference type="PROSITE" id="PS51257">
    <property type="entry name" value="PROKAR_LIPOPROTEIN"/>
    <property type="match status" value="1"/>
</dbReference>
<accession>A0A517ZQL5</accession>
<dbReference type="InterPro" id="IPR011483">
    <property type="entry name" value="Sde182_NH-like"/>
</dbReference>
<dbReference type="Proteomes" id="UP000319383">
    <property type="component" value="Chromosome"/>
</dbReference>
<dbReference type="GO" id="GO:0016799">
    <property type="term" value="F:hydrolase activity, hydrolyzing N-glycosyl compounds"/>
    <property type="evidence" value="ECO:0007669"/>
    <property type="project" value="InterPro"/>
</dbReference>
<sequence precursor="true">MLHRTMAGVSQLMTYACALLCSAAIAAGADQPVPSGGALDGDRPRVIISTDVGGSDPDDFQSMVHLLVYADVLDIEGLISSPPQKGRVKDIHEAIEAYSTDYPTLKQHSQGFPTPESLRDVTKQGAVDPAPRSGWSKPTEGSQWIIQRAKVDDPRPLWVLVWGSITDVAQAVHDDPSIKSKIRLYSIGSWNTKQDRAAREYLFNNHPDLWWIESDTTFRGMYVGGRQNDNWGNRSFIANHVHKHGALGDLLFRKKSDIKMGDTPSLLYLLRSEADDPTTAHWGGSYIKTDHGQHYWTDRPDRSLSEANYAGAKTVNRWRIDFLTGWQQRMTWTMKP</sequence>
<evidence type="ECO:0000313" key="4">
    <source>
        <dbReference type="EMBL" id="QDU44786.1"/>
    </source>
</evidence>
<evidence type="ECO:0000313" key="5">
    <source>
        <dbReference type="Proteomes" id="UP000319383"/>
    </source>
</evidence>
<evidence type="ECO:0000256" key="1">
    <source>
        <dbReference type="SAM" id="MobiDB-lite"/>
    </source>
</evidence>
<gene>
    <name evidence="4" type="ORF">Mal52_32720</name>
</gene>
<dbReference type="Pfam" id="PF07632">
    <property type="entry name" value="Sde182_NH-like"/>
    <property type="match status" value="1"/>
</dbReference>
<dbReference type="KEGG" id="sdyn:Mal52_32720"/>
<dbReference type="Gene3D" id="3.90.245.10">
    <property type="entry name" value="Ribonucleoside hydrolase-like"/>
    <property type="match status" value="1"/>
</dbReference>
<name>A0A517ZQL5_9PLAN</name>
<dbReference type="EMBL" id="CP036276">
    <property type="protein sequence ID" value="QDU44786.1"/>
    <property type="molecule type" value="Genomic_DNA"/>
</dbReference>
<keyword evidence="2" id="KW-0732">Signal</keyword>